<dbReference type="Gene3D" id="2.60.120.260">
    <property type="entry name" value="Galactose-binding domain-like"/>
    <property type="match status" value="1"/>
</dbReference>
<protein>
    <recommendedName>
        <fullName evidence="3">alpha-mannosidase</fullName>
        <ecNumber evidence="3">3.2.1.24</ecNumber>
    </recommendedName>
</protein>
<dbReference type="PANTHER" id="PTHR46017">
    <property type="entry name" value="ALPHA-MANNOSIDASE 2C1"/>
    <property type="match status" value="1"/>
</dbReference>
<dbReference type="SUPFAM" id="SSF49785">
    <property type="entry name" value="Galactose-binding domain-like"/>
    <property type="match status" value="1"/>
</dbReference>
<dbReference type="SUPFAM" id="SSF88713">
    <property type="entry name" value="Glycoside hydrolase/deacetylase"/>
    <property type="match status" value="1"/>
</dbReference>
<dbReference type="SMART" id="SM00872">
    <property type="entry name" value="Alpha-mann_mid"/>
    <property type="match status" value="1"/>
</dbReference>
<organism evidence="8 9">
    <name type="scientific">Capsulimonas corticalis</name>
    <dbReference type="NCBI Taxonomy" id="2219043"/>
    <lineage>
        <taxon>Bacteria</taxon>
        <taxon>Bacillati</taxon>
        <taxon>Armatimonadota</taxon>
        <taxon>Armatimonadia</taxon>
        <taxon>Capsulimonadales</taxon>
        <taxon>Capsulimonadaceae</taxon>
        <taxon>Capsulimonas</taxon>
    </lineage>
</organism>
<dbReference type="Gene3D" id="1.20.1270.50">
    <property type="entry name" value="Glycoside hydrolase family 38, central domain"/>
    <property type="match status" value="1"/>
</dbReference>
<dbReference type="InterPro" id="IPR011330">
    <property type="entry name" value="Glyco_hydro/deAcase_b/a-brl"/>
</dbReference>
<comment type="catalytic activity">
    <reaction evidence="1">
        <text>Hydrolysis of terminal, non-reducing alpha-D-mannose residues in alpha-D-mannosides.</text>
        <dbReference type="EC" id="3.2.1.24"/>
    </reaction>
</comment>
<evidence type="ECO:0000256" key="3">
    <source>
        <dbReference type="ARBA" id="ARBA00012752"/>
    </source>
</evidence>
<keyword evidence="5" id="KW-0378">Hydrolase</keyword>
<keyword evidence="4" id="KW-0479">Metal-binding</keyword>
<evidence type="ECO:0000256" key="4">
    <source>
        <dbReference type="ARBA" id="ARBA00022723"/>
    </source>
</evidence>
<dbReference type="GO" id="GO:0046872">
    <property type="term" value="F:metal ion binding"/>
    <property type="evidence" value="ECO:0007669"/>
    <property type="project" value="UniProtKB-KW"/>
</dbReference>
<dbReference type="GO" id="GO:0030246">
    <property type="term" value="F:carbohydrate binding"/>
    <property type="evidence" value="ECO:0007669"/>
    <property type="project" value="InterPro"/>
</dbReference>
<dbReference type="Pfam" id="PF01074">
    <property type="entry name" value="Glyco_hydro_38N"/>
    <property type="match status" value="1"/>
</dbReference>
<dbReference type="CDD" id="cd10789">
    <property type="entry name" value="GH38N_AMII_ER_cytosolic"/>
    <property type="match status" value="1"/>
</dbReference>
<name>A0A402CT59_9BACT</name>
<dbReference type="InterPro" id="IPR037094">
    <property type="entry name" value="Glyco_hydro_38_cen_sf"/>
</dbReference>
<proteinExistence type="inferred from homology"/>
<dbReference type="GO" id="GO:0009313">
    <property type="term" value="P:oligosaccharide catabolic process"/>
    <property type="evidence" value="ECO:0007669"/>
    <property type="project" value="TreeGrafter"/>
</dbReference>
<dbReference type="EMBL" id="AP025739">
    <property type="protein sequence ID" value="BDI30852.1"/>
    <property type="molecule type" value="Genomic_DNA"/>
</dbReference>
<evidence type="ECO:0000256" key="2">
    <source>
        <dbReference type="ARBA" id="ARBA00009792"/>
    </source>
</evidence>
<comment type="similarity">
    <text evidence="2">Belongs to the glycosyl hydrolase 38 family.</text>
</comment>
<dbReference type="InterPro" id="IPR027291">
    <property type="entry name" value="Glyco_hydro_38_N_sf"/>
</dbReference>
<dbReference type="AlphaFoldDB" id="A0A402CT59"/>
<accession>A0A402CT59</accession>
<evidence type="ECO:0000259" key="7">
    <source>
        <dbReference type="SMART" id="SM00872"/>
    </source>
</evidence>
<dbReference type="InterPro" id="IPR008979">
    <property type="entry name" value="Galactose-bd-like_sf"/>
</dbReference>
<dbReference type="Gene3D" id="3.20.110.10">
    <property type="entry name" value="Glycoside hydrolase 38, N terminal domain"/>
    <property type="match status" value="1"/>
</dbReference>
<evidence type="ECO:0000256" key="5">
    <source>
        <dbReference type="ARBA" id="ARBA00022801"/>
    </source>
</evidence>
<dbReference type="Proteomes" id="UP000287394">
    <property type="component" value="Chromosome"/>
</dbReference>
<dbReference type="GO" id="GO:0004559">
    <property type="term" value="F:alpha-mannosidase activity"/>
    <property type="evidence" value="ECO:0007669"/>
    <property type="project" value="UniProtKB-EC"/>
</dbReference>
<gene>
    <name evidence="8" type="ORF">CCAX7_29030</name>
</gene>
<keyword evidence="9" id="KW-1185">Reference proteome</keyword>
<evidence type="ECO:0000313" key="9">
    <source>
        <dbReference type="Proteomes" id="UP000287394"/>
    </source>
</evidence>
<sequence>MSWRYTVEKIEKRVAELKRARVRASVPLGDWRKALGPIDGASASDFDDTGWDTFPALGSYEAREQTIWLRSAVTVPEAWTGQRVFLGLELAEAETLVWVDGVATQAIDLFHHDLLLTDSADGGRTYTLALECYTGLGDQRFARVFTPKTVEIKIAELQWIDTPTEALYYDMSVALESAKTMDGNGREYAVILEALDEATNILDFSRGVSDDVFYASAARAGEYLQANLYQKYHADPNFAPTIWATGHAHIDTAWLWRLAHTRQKIGRTFTTALTLMEQYPEYKFTCSQPQQYAYLKQDYPEVYARIQAAIQRGQWEAVGGMWVESDCNVVGGESLVRQFLYGLRFFQQEFGTHTDVVWLPDVFGYAAAFPQIIKKAGMKYFMTIKIYWSQFNKPPYQTFEWEGIDGTSVLTHYSPLGDYNAVMTPAQLRQNWNAYQQKHLTDSDLYIYGYGDGGGGPTRAMLETAARLQDFPGMPKVKLSDSEAFFEDLARQVEGKPNLPRWVGELYLEYHRGTYTSQARSKKLNRQSELLLQTAEQICCLANLTTARPYPRPTLAKAWELTLLNQFHDIIPGSSIREVYEDSERDYQTILGIASDTVQGALGAIADQIAEGAGDVVVYNPLSWPRSDVAEAPRNLNLPGQHVVDLDGQEKTLVHLSDVPALGYDTLRAEALPLFDNTHDEPTLHVTERTLENQFFTLTLDENGEISSLWDKRTQREVIDAGAYCKGNAFLTFEDKPLNYDAWDIDIFYLDKMTPAQSLTRLEVAEHGPIRASIEITRTFGRGSSLHQRISLYRDIARIDFDTEVDWRERHTLLKVAFPVTVRSPRATYDIQFGNVERPTHWNTSWDWARFEVCAHKWADLSEGDYGVSLLSESKYGWDIKDNVMRLTLLKGATSPDPEADLGRQRFTYALLPHAGDWRAAKTVQRAYEFNVPAQFAAVHGHGDLPASMSLVSVDKPNVIVETVKKAEDDESVIVRLYEAYGQRGPAALTFGQNIESAAEVNLLEVETEESRARHVTVDGARLAFDVKPYEIRTLRVRLKA</sequence>
<dbReference type="InterPro" id="IPR015341">
    <property type="entry name" value="Glyco_hydro_38_cen"/>
</dbReference>
<dbReference type="RefSeq" id="WP_165864052.1">
    <property type="nucleotide sequence ID" value="NZ_AP025739.1"/>
</dbReference>
<dbReference type="Gene3D" id="2.60.40.2220">
    <property type="match status" value="1"/>
</dbReference>
<dbReference type="GO" id="GO:0006013">
    <property type="term" value="P:mannose metabolic process"/>
    <property type="evidence" value="ECO:0007669"/>
    <property type="project" value="InterPro"/>
</dbReference>
<dbReference type="Pfam" id="PF07748">
    <property type="entry name" value="Glyco_hydro_38C"/>
    <property type="match status" value="1"/>
</dbReference>
<dbReference type="Pfam" id="PF22907">
    <property type="entry name" value="Ams1-like_1st"/>
    <property type="match status" value="1"/>
</dbReference>
<dbReference type="Pfam" id="PF17677">
    <property type="entry name" value="Glyco_hydro38C2"/>
    <property type="match status" value="1"/>
</dbReference>
<dbReference type="FunFam" id="1.20.1270.50:FF:000004">
    <property type="entry name" value="alpha-mannosidase 2C1 isoform X1"/>
    <property type="match status" value="1"/>
</dbReference>
<dbReference type="FunFam" id="3.20.110.10:FF:000002">
    <property type="entry name" value="alpha-mannosidase 2C1 isoform X1"/>
    <property type="match status" value="1"/>
</dbReference>
<dbReference type="PANTHER" id="PTHR46017:SF1">
    <property type="entry name" value="ALPHA-MANNOSIDASE 2C1"/>
    <property type="match status" value="1"/>
</dbReference>
<dbReference type="Pfam" id="PF09261">
    <property type="entry name" value="Alpha-mann_mid"/>
    <property type="match status" value="1"/>
</dbReference>
<dbReference type="FunFam" id="2.70.98.30:FF:000001">
    <property type="entry name" value="alpha-mannosidase 2C1 isoform X2"/>
    <property type="match status" value="1"/>
</dbReference>
<evidence type="ECO:0000256" key="6">
    <source>
        <dbReference type="ARBA" id="ARBA00023295"/>
    </source>
</evidence>
<dbReference type="InterPro" id="IPR054723">
    <property type="entry name" value="Ams1-like_N"/>
</dbReference>
<dbReference type="EC" id="3.2.1.24" evidence="3"/>
<dbReference type="InterPro" id="IPR000602">
    <property type="entry name" value="Glyco_hydro_38_N"/>
</dbReference>
<dbReference type="InterPro" id="IPR011682">
    <property type="entry name" value="Glyco_hydro_38_C"/>
</dbReference>
<evidence type="ECO:0000256" key="1">
    <source>
        <dbReference type="ARBA" id="ARBA00000365"/>
    </source>
</evidence>
<keyword evidence="6" id="KW-0326">Glycosidase</keyword>
<evidence type="ECO:0000313" key="8">
    <source>
        <dbReference type="EMBL" id="BDI30852.1"/>
    </source>
</evidence>
<dbReference type="InterPro" id="IPR028995">
    <property type="entry name" value="Glyco_hydro_57/38_cen_sf"/>
</dbReference>
<dbReference type="InterPro" id="IPR011013">
    <property type="entry name" value="Gal_mutarotase_sf_dom"/>
</dbReference>
<feature type="domain" description="Glycoside hydrolase family 38 central" evidence="7">
    <location>
        <begin position="509"/>
        <end position="587"/>
    </location>
</feature>
<dbReference type="SUPFAM" id="SSF74650">
    <property type="entry name" value="Galactose mutarotase-like"/>
    <property type="match status" value="1"/>
</dbReference>
<dbReference type="InterPro" id="IPR041147">
    <property type="entry name" value="GH38_C"/>
</dbReference>
<reference evidence="8 9" key="1">
    <citation type="journal article" date="2019" name="Int. J. Syst. Evol. Microbiol.">
        <title>Capsulimonas corticalis gen. nov., sp. nov., an aerobic capsulated bacterium, of a novel bacterial order, Capsulimonadales ord. nov., of the class Armatimonadia of the phylum Armatimonadetes.</title>
        <authorList>
            <person name="Li J."/>
            <person name="Kudo C."/>
            <person name="Tonouchi A."/>
        </authorList>
    </citation>
    <scope>NUCLEOTIDE SEQUENCE [LARGE SCALE GENOMIC DNA]</scope>
    <source>
        <strain evidence="8 9">AX-7</strain>
    </source>
</reference>
<dbReference type="SUPFAM" id="SSF88688">
    <property type="entry name" value="Families 57/38 glycoside transferase middle domain"/>
    <property type="match status" value="1"/>
</dbReference>
<dbReference type="KEGG" id="ccot:CCAX7_29030"/>
<dbReference type="Gene3D" id="2.70.98.30">
    <property type="entry name" value="Golgi alpha-mannosidase II, domain 4"/>
    <property type="match status" value="1"/>
</dbReference>